<protein>
    <recommendedName>
        <fullName evidence="1 7">Transcriptional regulator MraZ</fullName>
    </recommendedName>
</protein>
<dbReference type="Gene3D" id="3.40.1550.20">
    <property type="entry name" value="Transcriptional regulator MraZ domain"/>
    <property type="match status" value="1"/>
</dbReference>
<dbReference type="Proteomes" id="UP000244940">
    <property type="component" value="Unassembled WGS sequence"/>
</dbReference>
<dbReference type="GO" id="GO:0005737">
    <property type="term" value="C:cytoplasm"/>
    <property type="evidence" value="ECO:0007669"/>
    <property type="project" value="UniProtKB-UniRule"/>
</dbReference>
<evidence type="ECO:0000256" key="2">
    <source>
        <dbReference type="ARBA" id="ARBA00022490"/>
    </source>
</evidence>
<dbReference type="PANTHER" id="PTHR34701">
    <property type="entry name" value="TRANSCRIPTIONAL REGULATOR MRAZ"/>
    <property type="match status" value="1"/>
</dbReference>
<comment type="similarity">
    <text evidence="7">Belongs to the MraZ family.</text>
</comment>
<dbReference type="HAMAP" id="MF_01008">
    <property type="entry name" value="MraZ"/>
    <property type="match status" value="1"/>
</dbReference>
<dbReference type="RefSeq" id="WP_109533042.1">
    <property type="nucleotide sequence ID" value="NZ_CAXPUO010000094.1"/>
</dbReference>
<dbReference type="PANTHER" id="PTHR34701:SF1">
    <property type="entry name" value="TRANSCRIPTIONAL REGULATOR MRAZ"/>
    <property type="match status" value="1"/>
</dbReference>
<dbReference type="CDD" id="cd16321">
    <property type="entry name" value="MraZ_C"/>
    <property type="match status" value="1"/>
</dbReference>
<dbReference type="Pfam" id="PF02381">
    <property type="entry name" value="MraZ"/>
    <property type="match status" value="1"/>
</dbReference>
<keyword evidence="4 7" id="KW-0805">Transcription regulation</keyword>
<evidence type="ECO:0000256" key="4">
    <source>
        <dbReference type="ARBA" id="ARBA00023015"/>
    </source>
</evidence>
<gene>
    <name evidence="7" type="primary">mraZ</name>
    <name evidence="9" type="ORF">C4N9_09245</name>
</gene>
<name>A0A2U2CAW0_9RHOB</name>
<dbReference type="InterPro" id="IPR007159">
    <property type="entry name" value="SpoVT-AbrB_dom"/>
</dbReference>
<dbReference type="GeneID" id="94365073"/>
<evidence type="ECO:0000256" key="1">
    <source>
        <dbReference type="ARBA" id="ARBA00013860"/>
    </source>
</evidence>
<dbReference type="SUPFAM" id="SSF89447">
    <property type="entry name" value="AbrB/MazE/MraZ-like"/>
    <property type="match status" value="1"/>
</dbReference>
<reference evidence="9 10" key="1">
    <citation type="submission" date="2018-05" db="EMBL/GenBank/DDBJ databases">
        <title>Pararhodobacter marina sp. nov., isolated from deep-sea water of the Indian Ocean.</title>
        <authorList>
            <person name="Lai Q.Sr."/>
            <person name="Liu X."/>
            <person name="Shao Z."/>
        </authorList>
    </citation>
    <scope>NUCLEOTIDE SEQUENCE [LARGE SCALE GENOMIC DNA]</scope>
    <source>
        <strain evidence="9 10">CIC4N-9</strain>
    </source>
</reference>
<organism evidence="9 10">
    <name type="scientific">Pararhodobacter marinus</name>
    <dbReference type="NCBI Taxonomy" id="2184063"/>
    <lineage>
        <taxon>Bacteria</taxon>
        <taxon>Pseudomonadati</taxon>
        <taxon>Pseudomonadota</taxon>
        <taxon>Alphaproteobacteria</taxon>
        <taxon>Rhodobacterales</taxon>
        <taxon>Paracoccaceae</taxon>
        <taxon>Pararhodobacter</taxon>
    </lineage>
</organism>
<keyword evidence="6 7" id="KW-0804">Transcription</keyword>
<sequence>MRRKTVARGFRGSETQTIDAKGRVSIPPRFRRVIEAGDPDWETGKRANMVIVFGPPTQNYLKCYTIKEIERIEERIKLLPNGSKQRRALEKIYHALADDIEVMEDGRILLPVKLRTKLGLTKQALFVAASDQFMIYKPETYEEVEGGFEDIFADEDDDFDYESWLPELPAKSETPE</sequence>
<dbReference type="InterPro" id="IPR003444">
    <property type="entry name" value="MraZ"/>
</dbReference>
<dbReference type="InterPro" id="IPR020603">
    <property type="entry name" value="MraZ_dom"/>
</dbReference>
<evidence type="ECO:0000313" key="9">
    <source>
        <dbReference type="EMBL" id="PWE28993.1"/>
    </source>
</evidence>
<dbReference type="OrthoDB" id="9807753at2"/>
<proteinExistence type="inferred from homology"/>
<keyword evidence="10" id="KW-1185">Reference proteome</keyword>
<evidence type="ECO:0000313" key="10">
    <source>
        <dbReference type="Proteomes" id="UP000244940"/>
    </source>
</evidence>
<evidence type="ECO:0000256" key="5">
    <source>
        <dbReference type="ARBA" id="ARBA00023125"/>
    </source>
</evidence>
<evidence type="ECO:0000256" key="3">
    <source>
        <dbReference type="ARBA" id="ARBA00022737"/>
    </source>
</evidence>
<dbReference type="GO" id="GO:0009295">
    <property type="term" value="C:nucleoid"/>
    <property type="evidence" value="ECO:0007669"/>
    <property type="project" value="UniProtKB-SubCell"/>
</dbReference>
<evidence type="ECO:0000259" key="8">
    <source>
        <dbReference type="PROSITE" id="PS51740"/>
    </source>
</evidence>
<keyword evidence="2 7" id="KW-0963">Cytoplasm</keyword>
<dbReference type="InterPro" id="IPR035644">
    <property type="entry name" value="MraZ_C"/>
</dbReference>
<dbReference type="InterPro" id="IPR035642">
    <property type="entry name" value="MraZ_N"/>
</dbReference>
<feature type="domain" description="SpoVT-AbrB" evidence="8">
    <location>
        <begin position="97"/>
        <end position="140"/>
    </location>
</feature>
<keyword evidence="5 7" id="KW-0238">DNA-binding</keyword>
<dbReference type="GO" id="GO:2000143">
    <property type="term" value="P:negative regulation of DNA-templated transcription initiation"/>
    <property type="evidence" value="ECO:0007669"/>
    <property type="project" value="TreeGrafter"/>
</dbReference>
<dbReference type="EMBL" id="QEYD01000005">
    <property type="protein sequence ID" value="PWE28993.1"/>
    <property type="molecule type" value="Genomic_DNA"/>
</dbReference>
<accession>A0A2U2CAW0</accession>
<comment type="subunit">
    <text evidence="7">Forms oligomers.</text>
</comment>
<evidence type="ECO:0000256" key="6">
    <source>
        <dbReference type="ARBA" id="ARBA00023163"/>
    </source>
</evidence>
<dbReference type="InterPro" id="IPR038619">
    <property type="entry name" value="MraZ_sf"/>
</dbReference>
<comment type="caution">
    <text evidence="9">The sequence shown here is derived from an EMBL/GenBank/DDBJ whole genome shotgun (WGS) entry which is preliminary data.</text>
</comment>
<keyword evidence="3" id="KW-0677">Repeat</keyword>
<dbReference type="CDD" id="cd16320">
    <property type="entry name" value="MraZ_N"/>
    <property type="match status" value="1"/>
</dbReference>
<comment type="subcellular location">
    <subcellularLocation>
        <location evidence="7">Cytoplasm</location>
        <location evidence="7">Nucleoid</location>
    </subcellularLocation>
</comment>
<dbReference type="GO" id="GO:0000976">
    <property type="term" value="F:transcription cis-regulatory region binding"/>
    <property type="evidence" value="ECO:0007669"/>
    <property type="project" value="TreeGrafter"/>
</dbReference>
<dbReference type="NCBIfam" id="NF001476">
    <property type="entry name" value="PRK00326.2-2"/>
    <property type="match status" value="1"/>
</dbReference>
<feature type="domain" description="SpoVT-AbrB" evidence="8">
    <location>
        <begin position="13"/>
        <end position="57"/>
    </location>
</feature>
<dbReference type="AlphaFoldDB" id="A0A2U2CAW0"/>
<dbReference type="GO" id="GO:0003700">
    <property type="term" value="F:DNA-binding transcription factor activity"/>
    <property type="evidence" value="ECO:0007669"/>
    <property type="project" value="UniProtKB-UniRule"/>
</dbReference>
<dbReference type="InterPro" id="IPR037914">
    <property type="entry name" value="SpoVT-AbrB_sf"/>
</dbReference>
<dbReference type="PROSITE" id="PS51740">
    <property type="entry name" value="SPOVT_ABRB"/>
    <property type="match status" value="2"/>
</dbReference>
<evidence type="ECO:0000256" key="7">
    <source>
        <dbReference type="HAMAP-Rule" id="MF_01008"/>
    </source>
</evidence>